<feature type="transmembrane region" description="Helical" evidence="3">
    <location>
        <begin position="664"/>
        <end position="683"/>
    </location>
</feature>
<accession>A0A9P1CLH7</accession>
<dbReference type="Pfam" id="PF14015">
    <property type="entry name" value="DUF4231"/>
    <property type="match status" value="1"/>
</dbReference>
<dbReference type="InterPro" id="IPR049730">
    <property type="entry name" value="SNF2/RAD54-like_C"/>
</dbReference>
<dbReference type="EMBL" id="CAMXCT010001855">
    <property type="protein sequence ID" value="CAI3993625.1"/>
    <property type="molecule type" value="Genomic_DNA"/>
</dbReference>
<dbReference type="SMART" id="SM00487">
    <property type="entry name" value="DEXDc"/>
    <property type="match status" value="1"/>
</dbReference>
<comment type="caution">
    <text evidence="5">The sequence shown here is derived from an EMBL/GenBank/DDBJ whole genome shotgun (WGS) entry which is preliminary data.</text>
</comment>
<name>A0A9P1CLH7_9DINO</name>
<dbReference type="SUPFAM" id="SSF52540">
    <property type="entry name" value="P-loop containing nucleoside triphosphate hydrolases"/>
    <property type="match status" value="3"/>
</dbReference>
<dbReference type="SMART" id="SM00490">
    <property type="entry name" value="HELICc"/>
    <property type="match status" value="1"/>
</dbReference>
<dbReference type="Pfam" id="PF00271">
    <property type="entry name" value="Helicase_C"/>
    <property type="match status" value="2"/>
</dbReference>
<evidence type="ECO:0000256" key="2">
    <source>
        <dbReference type="SAM" id="MobiDB-lite"/>
    </source>
</evidence>
<dbReference type="SUPFAM" id="SSF53474">
    <property type="entry name" value="alpha/beta-Hydrolases"/>
    <property type="match status" value="1"/>
</dbReference>
<dbReference type="PROSITE" id="PS51192">
    <property type="entry name" value="HELICASE_ATP_BIND_1"/>
    <property type="match status" value="1"/>
</dbReference>
<dbReference type="Pfam" id="PF01738">
    <property type="entry name" value="DLH"/>
    <property type="match status" value="1"/>
</dbReference>
<feature type="domain" description="Helicase ATP-binding" evidence="4">
    <location>
        <begin position="1050"/>
        <end position="1222"/>
    </location>
</feature>
<evidence type="ECO:0000313" key="6">
    <source>
        <dbReference type="EMBL" id="CAL4780937.1"/>
    </source>
</evidence>
<evidence type="ECO:0000313" key="7">
    <source>
        <dbReference type="Proteomes" id="UP001152797"/>
    </source>
</evidence>
<protein>
    <submittedName>
        <fullName evidence="6">Switch 2 (Protein CHROMATIN REMODELING 9 ) (AtCHR9)</fullName>
    </submittedName>
</protein>
<dbReference type="GO" id="GO:0016787">
    <property type="term" value="F:hydrolase activity"/>
    <property type="evidence" value="ECO:0007669"/>
    <property type="project" value="UniProtKB-KW"/>
</dbReference>
<sequence length="1949" mass="216414">MKRNDLTLPEADLPKKVKHVRTRIARGKTAKKVEPSVPSQSTHGVHPNWQLEEADGDDAKADWIFSSREELNPDEPLLNDVPADHSFAGVTIEELQNMPPLPKIPAPYRPDALVDSPAKQTDFGFWEDFDTESTRDDTRAELERLQIETIVFGKLCAAEAERRRGNLGFYVLSFLQAPHLLLSCKNPDTIAFQLRRASKNWRKYEDKMWYVLKKTHGEESMFYNHYMDAPDGCTHYIIADCISEDENGLKRDWAAIAVLRSRLVQAMLSSQIPGFGVATLQRMWGYRDVIKLADDVARGIPLLLLDSRDPPHRPVQSVQEAVSHLSQLDDDLAQEGTGNFYNTSTLAFLHQALLGLLHRSHARRSGAGGKIVEDRITKDSRVPLWQQVETLEEETFVNDASMESMEDNTCILRQKDARHSLAESLVEGFLTMMGNKMTLAQPNWDVSEVPKDHFKNILRRTVGELLRCNSKANLDEFLEHYSICCLSTEHLNKITSFKNAPFCVKHGMKAGTLFKRILQVAPGADWKDAKQYMFTCLKEDCSQFDGKFKPRSHLPHSPDIKGVFMEVLVSPLTHSANLMDLTRIEKVLMLVNVDRRVHGVGLTSCQVLQRAWADVDVYHHVASQMKWVAKISYAIVLLTGYAITVLTIVNVNVPDAMPEDTTNYIVLGLSVSVGVTSALLAYIDPTTKWQQLRAAALTLEAEIWKFRSSAGVYTRDMMSNYVESAEETLSHFVSVTEDSVLKSAGVSESSFLSTFSFSRAPTSVRIYKHGQYQGAAWKGVLCKRVLFVGVFNECPAGSPEEGLHPPSLAGKELTCWACADGQRRPKEAWKAIYEDSDSESPQGSPQGSRRAGSVPAPPSAAAAVAPAVPAVPAVAALRQRTEARCRARPATNSTLPRSGVSRPRPGALNLLEPDSSGESVAEDETKEVEVRSASEPQVKRPAEELQGSLPKRRAVEPVALEASPEVQQAERVEQAEQAQRAEAGAKEPSAGEASHARGVKRSLASFLGPDEGLAAKWSEGALQLADVELPEPIASCLRGYQREGVRWLYQRLFVENRGCLLTDEMGLGKTVQVACCLAAGLFGGSEVGTVLVVCPPTLVRNWARELTRWGPFAVEVLTPNPSTAANRQRVLQRVEAGLADVVVASRGLLIRSEGGPSATEALLSRRWGCVVVDEVHQAKNPKGQLHKAIVALNSPRKLGLTGTPLQNSLTDVWTLLRTVDAHEGWEHSAFESRFSRPILKGQKRKASAKDLAVREDALKEFQELLARNCLRRTKDDVALMLPGKNDRVVPCPLSHLQRAAYQNLLDSPDFQIALGKRELCVCGAGRPCHCGSGPVWRYVHRRQAEAKGLEDEWAAADECACRGRESPKCMALSLIVILQRLCNHLEQLKPDPQPPKDSAEANQQELMRELCEVAFRGIDHNLCSQRRVANRLQLGDPEACGKMQVLLPLLKHWRRRMQKVLIFSRSTRLLDILEACLWQQGWSPSVLRLDGATAVGQRQRLVDEFNTSSTRSIFLISTRWPERQADLECYFSGQKENPTMIILAFSDVFGPMSGKHRRICDEMATAIPGSLVCLPDLFDGEPICPDFLDSKFPGLRLKLFFPKMLYRIRYRYGWAKLGPKIQALVDSFSSSIPMSTFGFCFGGYLAVKASSTGSFRGAVGFHPSLIVGRLQCSPHSEKDADLAKAVRCPQLMIPAQNDDASVKPGGEFINLVATAYPLSKSVCFENMVHGWMTRGADDPMLPQPAGVESVRAGGVGLNLTAASVVVIFDPDWNPFSDLQAQDRSFRIGQTRVVEVYRLLGAGTIEEQVYVRQVWKQQLAAVALDGTRSARRLDNQSFGLSSLFELHETSMLPALMAEAFTNKAHQESEEGGVRARSFVLPLSAARKNEEILKAQPLKSLKRNSQKSVLKKFNKCGFEFIRSSTIFVEEQRHIRVRSQLRTEVPKIKVLI</sequence>
<dbReference type="InterPro" id="IPR000330">
    <property type="entry name" value="SNF2_N"/>
</dbReference>
<keyword evidence="3" id="KW-0472">Membrane</keyword>
<dbReference type="GO" id="GO:0005524">
    <property type="term" value="F:ATP binding"/>
    <property type="evidence" value="ECO:0007669"/>
    <property type="project" value="InterPro"/>
</dbReference>
<reference evidence="6 7" key="2">
    <citation type="submission" date="2024-05" db="EMBL/GenBank/DDBJ databases">
        <authorList>
            <person name="Chen Y."/>
            <person name="Shah S."/>
            <person name="Dougan E. K."/>
            <person name="Thang M."/>
            <person name="Chan C."/>
        </authorList>
    </citation>
    <scope>NUCLEOTIDE SEQUENCE [LARGE SCALE GENOMIC DNA]</scope>
</reference>
<keyword evidence="1" id="KW-0378">Hydrolase</keyword>
<dbReference type="InterPro" id="IPR050496">
    <property type="entry name" value="SNF2_RAD54_helicase_repair"/>
</dbReference>
<keyword evidence="3" id="KW-0812">Transmembrane</keyword>
<organism evidence="5">
    <name type="scientific">Cladocopium goreaui</name>
    <dbReference type="NCBI Taxonomy" id="2562237"/>
    <lineage>
        <taxon>Eukaryota</taxon>
        <taxon>Sar</taxon>
        <taxon>Alveolata</taxon>
        <taxon>Dinophyceae</taxon>
        <taxon>Suessiales</taxon>
        <taxon>Symbiodiniaceae</taxon>
        <taxon>Cladocopium</taxon>
    </lineage>
</organism>
<reference evidence="5" key="1">
    <citation type="submission" date="2022-10" db="EMBL/GenBank/DDBJ databases">
        <authorList>
            <person name="Chen Y."/>
            <person name="Dougan E. K."/>
            <person name="Chan C."/>
            <person name="Rhodes N."/>
            <person name="Thang M."/>
        </authorList>
    </citation>
    <scope>NUCLEOTIDE SEQUENCE</scope>
</reference>
<dbReference type="PANTHER" id="PTHR45629:SF7">
    <property type="entry name" value="DNA EXCISION REPAIR PROTEIN ERCC-6-RELATED"/>
    <property type="match status" value="1"/>
</dbReference>
<dbReference type="CDD" id="cd18793">
    <property type="entry name" value="SF2_C_SNF"/>
    <property type="match status" value="2"/>
</dbReference>
<feature type="region of interest" description="Disordered" evidence="2">
    <location>
        <begin position="25"/>
        <end position="53"/>
    </location>
</feature>
<feature type="compositionally biased region" description="Basic and acidic residues" evidence="2">
    <location>
        <begin position="927"/>
        <end position="943"/>
    </location>
</feature>
<dbReference type="InterPro" id="IPR038718">
    <property type="entry name" value="SNF2-like_sf"/>
</dbReference>
<evidence type="ECO:0000313" key="5">
    <source>
        <dbReference type="EMBL" id="CAI3993625.1"/>
    </source>
</evidence>
<evidence type="ECO:0000259" key="4">
    <source>
        <dbReference type="PROSITE" id="PS51192"/>
    </source>
</evidence>
<dbReference type="InterPro" id="IPR029058">
    <property type="entry name" value="AB_hydrolase_fold"/>
</dbReference>
<dbReference type="EMBL" id="CAMXCT020001855">
    <property type="protein sequence ID" value="CAL1147000.1"/>
    <property type="molecule type" value="Genomic_DNA"/>
</dbReference>
<evidence type="ECO:0000256" key="3">
    <source>
        <dbReference type="SAM" id="Phobius"/>
    </source>
</evidence>
<dbReference type="InterPro" id="IPR002925">
    <property type="entry name" value="Dienelactn_hydro"/>
</dbReference>
<dbReference type="InterPro" id="IPR025325">
    <property type="entry name" value="DUF4231"/>
</dbReference>
<dbReference type="Proteomes" id="UP001152797">
    <property type="component" value="Unassembled WGS sequence"/>
</dbReference>
<dbReference type="EMBL" id="CAMXCT030001855">
    <property type="protein sequence ID" value="CAL4780937.1"/>
    <property type="molecule type" value="Genomic_DNA"/>
</dbReference>
<feature type="region of interest" description="Disordered" evidence="2">
    <location>
        <begin position="833"/>
        <end position="858"/>
    </location>
</feature>
<keyword evidence="7" id="KW-1185">Reference proteome</keyword>
<dbReference type="InterPro" id="IPR001650">
    <property type="entry name" value="Helicase_C-like"/>
</dbReference>
<dbReference type="Gene3D" id="3.40.50.1820">
    <property type="entry name" value="alpha/beta hydrolase"/>
    <property type="match status" value="1"/>
</dbReference>
<feature type="region of interest" description="Disordered" evidence="2">
    <location>
        <begin position="882"/>
        <end position="997"/>
    </location>
</feature>
<dbReference type="InterPro" id="IPR014001">
    <property type="entry name" value="Helicase_ATP-bd"/>
</dbReference>
<dbReference type="Pfam" id="PF00176">
    <property type="entry name" value="SNF2-rel_dom"/>
    <property type="match status" value="1"/>
</dbReference>
<dbReference type="PANTHER" id="PTHR45629">
    <property type="entry name" value="SNF2/RAD54 FAMILY MEMBER"/>
    <property type="match status" value="1"/>
</dbReference>
<gene>
    <name evidence="5" type="ORF">C1SCF055_LOCUS20353</name>
</gene>
<feature type="transmembrane region" description="Helical" evidence="3">
    <location>
        <begin position="631"/>
        <end position="652"/>
    </location>
</feature>
<evidence type="ECO:0000256" key="1">
    <source>
        <dbReference type="ARBA" id="ARBA00022801"/>
    </source>
</evidence>
<proteinExistence type="predicted"/>
<keyword evidence="3" id="KW-1133">Transmembrane helix</keyword>
<dbReference type="OrthoDB" id="17560at2759"/>
<dbReference type="Gene3D" id="3.40.50.10810">
    <property type="entry name" value="Tandem AAA-ATPase domain"/>
    <property type="match status" value="1"/>
</dbReference>
<dbReference type="InterPro" id="IPR027417">
    <property type="entry name" value="P-loop_NTPase"/>
</dbReference>
<dbReference type="Gene3D" id="3.40.50.300">
    <property type="entry name" value="P-loop containing nucleotide triphosphate hydrolases"/>
    <property type="match status" value="2"/>
</dbReference>